<evidence type="ECO:0000256" key="5">
    <source>
        <dbReference type="RuleBase" id="RU361277"/>
    </source>
</evidence>
<dbReference type="PANTHER" id="PTHR42683">
    <property type="entry name" value="ALDEHYDE REDUCTASE"/>
    <property type="match status" value="1"/>
</dbReference>
<dbReference type="InterPro" id="IPR029752">
    <property type="entry name" value="D-isomer_DH_CS1"/>
</dbReference>
<organism evidence="7 8">
    <name type="scientific">Lophium mytilinum</name>
    <dbReference type="NCBI Taxonomy" id="390894"/>
    <lineage>
        <taxon>Eukaryota</taxon>
        <taxon>Fungi</taxon>
        <taxon>Dikarya</taxon>
        <taxon>Ascomycota</taxon>
        <taxon>Pezizomycotina</taxon>
        <taxon>Dothideomycetes</taxon>
        <taxon>Pleosporomycetidae</taxon>
        <taxon>Mytilinidiales</taxon>
        <taxon>Mytilinidiaceae</taxon>
        <taxon>Lophium</taxon>
    </lineage>
</organism>
<dbReference type="Pfam" id="PF08240">
    <property type="entry name" value="ADH_N"/>
    <property type="match status" value="1"/>
</dbReference>
<dbReference type="GO" id="GO:0008270">
    <property type="term" value="F:zinc ion binding"/>
    <property type="evidence" value="ECO:0007669"/>
    <property type="project" value="InterPro"/>
</dbReference>
<dbReference type="InterPro" id="IPR036291">
    <property type="entry name" value="NAD(P)-bd_dom_sf"/>
</dbReference>
<keyword evidence="2 5" id="KW-0479">Metal-binding</keyword>
<dbReference type="InterPro" id="IPR013154">
    <property type="entry name" value="ADH-like_N"/>
</dbReference>
<dbReference type="SUPFAM" id="SSF51735">
    <property type="entry name" value="NAD(P)-binding Rossmann-fold domains"/>
    <property type="match status" value="1"/>
</dbReference>
<name>A0A6A6QVE3_9PEZI</name>
<comment type="similarity">
    <text evidence="5">Belongs to the zinc-containing alcohol dehydrogenase family.</text>
</comment>
<keyword evidence="4" id="KW-0560">Oxidoreductase</keyword>
<gene>
    <name evidence="7" type="ORF">BU16DRAFT_485655</name>
</gene>
<evidence type="ECO:0000259" key="6">
    <source>
        <dbReference type="SMART" id="SM00829"/>
    </source>
</evidence>
<dbReference type="Proteomes" id="UP000799750">
    <property type="component" value="Unassembled WGS sequence"/>
</dbReference>
<evidence type="ECO:0000313" key="8">
    <source>
        <dbReference type="Proteomes" id="UP000799750"/>
    </source>
</evidence>
<evidence type="ECO:0000256" key="3">
    <source>
        <dbReference type="ARBA" id="ARBA00022833"/>
    </source>
</evidence>
<dbReference type="AlphaFoldDB" id="A0A6A6QVE3"/>
<protein>
    <submittedName>
        <fullName evidence="7">GroES-like protein</fullName>
    </submittedName>
</protein>
<evidence type="ECO:0000256" key="1">
    <source>
        <dbReference type="ARBA" id="ARBA00001947"/>
    </source>
</evidence>
<dbReference type="InterPro" id="IPR013149">
    <property type="entry name" value="ADH-like_C"/>
</dbReference>
<dbReference type="FunFam" id="3.40.50.720:FF:000022">
    <property type="entry name" value="Cinnamyl alcohol dehydrogenase"/>
    <property type="match status" value="1"/>
</dbReference>
<dbReference type="InterPro" id="IPR011032">
    <property type="entry name" value="GroES-like_sf"/>
</dbReference>
<dbReference type="InterPro" id="IPR002328">
    <property type="entry name" value="ADH_Zn_CS"/>
</dbReference>
<feature type="domain" description="Enoyl reductase (ER)" evidence="6">
    <location>
        <begin position="10"/>
        <end position="332"/>
    </location>
</feature>
<dbReference type="PROSITE" id="PS00059">
    <property type="entry name" value="ADH_ZINC"/>
    <property type="match status" value="1"/>
</dbReference>
<sequence length="334" mass="35574">MPSDITVFKGSESGQLVQSITPGAPLQDGQVLVKIHHASLCGTDLHYLHSDQVIGHEGAGVVEELGPGVKHLRIGARVGFGWHHDSCGACPECLRGDGPHCRVDPHAFGDHELDQGGFATHAVWQADFLHPIPDALSTADAAPLMCAGMTVYTPLIRNVKPGQRVGVVGIGALGHLAIQFAAAMGAEVVAFSGTDSKKSEAIKFGAKEFVATKGKKDLAAELKGGLLNHLVVTTSAVPDWNQYIGLMAPYGSLYPLTISFGNLEIPIIPFVVKSLNFVGSTVGSRVEFKQMLDFAVLHDIRPVIEKFPLTLDGLAEAKSKMEKGELRYKAVMEA</sequence>
<dbReference type="PROSITE" id="PS00065">
    <property type="entry name" value="D_2_HYDROXYACID_DH_1"/>
    <property type="match status" value="1"/>
</dbReference>
<dbReference type="SUPFAM" id="SSF50129">
    <property type="entry name" value="GroES-like"/>
    <property type="match status" value="1"/>
</dbReference>
<dbReference type="Gene3D" id="3.40.50.720">
    <property type="entry name" value="NAD(P)-binding Rossmann-like Domain"/>
    <property type="match status" value="1"/>
</dbReference>
<dbReference type="GO" id="GO:0016616">
    <property type="term" value="F:oxidoreductase activity, acting on the CH-OH group of donors, NAD or NADP as acceptor"/>
    <property type="evidence" value="ECO:0007669"/>
    <property type="project" value="InterPro"/>
</dbReference>
<proteinExistence type="inferred from homology"/>
<evidence type="ECO:0000256" key="2">
    <source>
        <dbReference type="ARBA" id="ARBA00022723"/>
    </source>
</evidence>
<keyword evidence="3 5" id="KW-0862">Zinc</keyword>
<evidence type="ECO:0000313" key="7">
    <source>
        <dbReference type="EMBL" id="KAF2496166.1"/>
    </source>
</evidence>
<dbReference type="EMBL" id="MU004188">
    <property type="protein sequence ID" value="KAF2496166.1"/>
    <property type="molecule type" value="Genomic_DNA"/>
</dbReference>
<dbReference type="OrthoDB" id="1879366at2759"/>
<dbReference type="InterPro" id="IPR020843">
    <property type="entry name" value="ER"/>
</dbReference>
<dbReference type="InterPro" id="IPR047109">
    <property type="entry name" value="CAD-like"/>
</dbReference>
<keyword evidence="8" id="KW-1185">Reference proteome</keyword>
<evidence type="ECO:0000256" key="4">
    <source>
        <dbReference type="ARBA" id="ARBA00023002"/>
    </source>
</evidence>
<dbReference type="Gene3D" id="3.90.180.10">
    <property type="entry name" value="Medium-chain alcohol dehydrogenases, catalytic domain"/>
    <property type="match status" value="1"/>
</dbReference>
<comment type="cofactor">
    <cofactor evidence="1 5">
        <name>Zn(2+)</name>
        <dbReference type="ChEBI" id="CHEBI:29105"/>
    </cofactor>
</comment>
<reference evidence="7" key="1">
    <citation type="journal article" date="2020" name="Stud. Mycol.">
        <title>101 Dothideomycetes genomes: a test case for predicting lifestyles and emergence of pathogens.</title>
        <authorList>
            <person name="Haridas S."/>
            <person name="Albert R."/>
            <person name="Binder M."/>
            <person name="Bloem J."/>
            <person name="Labutti K."/>
            <person name="Salamov A."/>
            <person name="Andreopoulos B."/>
            <person name="Baker S."/>
            <person name="Barry K."/>
            <person name="Bills G."/>
            <person name="Bluhm B."/>
            <person name="Cannon C."/>
            <person name="Castanera R."/>
            <person name="Culley D."/>
            <person name="Daum C."/>
            <person name="Ezra D."/>
            <person name="Gonzalez J."/>
            <person name="Henrissat B."/>
            <person name="Kuo A."/>
            <person name="Liang C."/>
            <person name="Lipzen A."/>
            <person name="Lutzoni F."/>
            <person name="Magnuson J."/>
            <person name="Mondo S."/>
            <person name="Nolan M."/>
            <person name="Ohm R."/>
            <person name="Pangilinan J."/>
            <person name="Park H.-J."/>
            <person name="Ramirez L."/>
            <person name="Alfaro M."/>
            <person name="Sun H."/>
            <person name="Tritt A."/>
            <person name="Yoshinaga Y."/>
            <person name="Zwiers L.-H."/>
            <person name="Turgeon B."/>
            <person name="Goodwin S."/>
            <person name="Spatafora J."/>
            <person name="Crous P."/>
            <person name="Grigoriev I."/>
        </authorList>
    </citation>
    <scope>NUCLEOTIDE SEQUENCE</scope>
    <source>
        <strain evidence="7">CBS 269.34</strain>
    </source>
</reference>
<dbReference type="Pfam" id="PF00107">
    <property type="entry name" value="ADH_zinc_N"/>
    <property type="match status" value="1"/>
</dbReference>
<accession>A0A6A6QVE3</accession>
<dbReference type="SMART" id="SM00829">
    <property type="entry name" value="PKS_ER"/>
    <property type="match status" value="1"/>
</dbReference>
<dbReference type="CDD" id="cd05283">
    <property type="entry name" value="CAD1"/>
    <property type="match status" value="1"/>
</dbReference>